<proteinExistence type="predicted"/>
<evidence type="ECO:0000313" key="3">
    <source>
        <dbReference type="EMBL" id="KPL86541.1"/>
    </source>
</evidence>
<dbReference type="Proteomes" id="UP000037784">
    <property type="component" value="Unassembled WGS sequence"/>
</dbReference>
<dbReference type="InParanoid" id="A0A0M8K9M8"/>
<name>A0A0M8K9M8_9CHLR</name>
<keyword evidence="4" id="KW-1185">Reference proteome</keyword>
<protein>
    <submittedName>
        <fullName evidence="2">Uroporphyrinogen decarboxylase</fullName>
        <ecNumber evidence="2">4.1.1.37</ecNumber>
    </submittedName>
</protein>
<evidence type="ECO:0000259" key="1">
    <source>
        <dbReference type="Pfam" id="PF01208"/>
    </source>
</evidence>
<evidence type="ECO:0000313" key="2">
    <source>
        <dbReference type="EMBL" id="GAP63572.1"/>
    </source>
</evidence>
<dbReference type="GO" id="GO:0006779">
    <property type="term" value="P:porphyrin-containing compound biosynthetic process"/>
    <property type="evidence" value="ECO:0007669"/>
    <property type="project" value="InterPro"/>
</dbReference>
<dbReference type="GO" id="GO:0004853">
    <property type="term" value="F:uroporphyrinogen decarboxylase activity"/>
    <property type="evidence" value="ECO:0007669"/>
    <property type="project" value="UniProtKB-EC"/>
</dbReference>
<dbReference type="EC" id="4.1.1.37" evidence="2"/>
<comment type="caution">
    <text evidence="2">The sequence shown here is derived from an EMBL/GenBank/DDBJ whole genome shotgun (WGS) entry which is preliminary data.</text>
</comment>
<evidence type="ECO:0000313" key="5">
    <source>
        <dbReference type="Proteomes" id="UP000050502"/>
    </source>
</evidence>
<accession>A0A0M8K9M8</accession>
<dbReference type="InterPro" id="IPR052024">
    <property type="entry name" value="Methanogen_methyltrans"/>
</dbReference>
<organism evidence="2 4">
    <name type="scientific">Ardenticatena maritima</name>
    <dbReference type="NCBI Taxonomy" id="872965"/>
    <lineage>
        <taxon>Bacteria</taxon>
        <taxon>Bacillati</taxon>
        <taxon>Chloroflexota</taxon>
        <taxon>Ardenticatenia</taxon>
        <taxon>Ardenticatenales</taxon>
        <taxon>Ardenticatenaceae</taxon>
        <taxon>Ardenticatena</taxon>
    </lineage>
</organism>
<dbReference type="AlphaFoldDB" id="A0A0M8K9M8"/>
<dbReference type="PANTHER" id="PTHR47099">
    <property type="entry name" value="METHYLCOBAMIDE:COM METHYLTRANSFERASE MTBA"/>
    <property type="match status" value="1"/>
</dbReference>
<dbReference type="EMBL" id="BBZA01000165">
    <property type="protein sequence ID" value="GAP63572.1"/>
    <property type="molecule type" value="Genomic_DNA"/>
</dbReference>
<keyword evidence="2" id="KW-0456">Lyase</keyword>
<dbReference type="Gene3D" id="3.20.20.210">
    <property type="match status" value="1"/>
</dbReference>
<reference evidence="4" key="3">
    <citation type="submission" date="2015-08" db="EMBL/GenBank/DDBJ databases">
        <title>Draft Genome Sequence of a Heterotrophic Facultative Anaerobic Bacterium Ardenticatena maritima Strain 110S.</title>
        <authorList>
            <person name="Kawaichi S."/>
            <person name="Yoshida T."/>
            <person name="Sako Y."/>
            <person name="Nakamura R."/>
        </authorList>
    </citation>
    <scope>NUCLEOTIDE SEQUENCE [LARGE SCALE GENOMIC DNA]</scope>
    <source>
        <strain evidence="4">110S</strain>
    </source>
</reference>
<dbReference type="PANTHER" id="PTHR47099:SF1">
    <property type="entry name" value="METHYLCOBAMIDE:COM METHYLTRANSFERASE MTBA"/>
    <property type="match status" value="1"/>
</dbReference>
<sequence length="325" mass="36691">MDKRTRLETVLAGERPDRLPIAFWRHFPVDDQRADTLAAATLHFQQTWDFDFVKVSPSSNYCTFDWGVETRWEGNQEGTRTYVRRRIQRPEDYETLEVLDVRKGMLGEQLRALELIGRALPPDTPFIATVFSPLTVIRYLRGNAYIADLRQHPDRVLHALDVVTRVYEDFVAAALETGAAGIFLAVQPASYHLLSEAEYRRFGEPFDRRILAAASRGWFNLLHAHGDAVMWDLLAAYPVQAINWHDRHTPPTLAEARARFSGALVGGLRQWETLLLGTPEQVRAEVLDARDQVDGRGLVIGAGCVIPVTTPYGNIRAAVEACRNT</sequence>
<evidence type="ECO:0000313" key="4">
    <source>
        <dbReference type="Proteomes" id="UP000037784"/>
    </source>
</evidence>
<dbReference type="SUPFAM" id="SSF51726">
    <property type="entry name" value="UROD/MetE-like"/>
    <property type="match status" value="1"/>
</dbReference>
<dbReference type="InterPro" id="IPR038071">
    <property type="entry name" value="UROD/MetE-like_sf"/>
</dbReference>
<dbReference type="EMBL" id="LGKN01000009">
    <property type="protein sequence ID" value="KPL86541.1"/>
    <property type="molecule type" value="Genomic_DNA"/>
</dbReference>
<dbReference type="OrthoDB" id="7375127at2"/>
<gene>
    <name evidence="2" type="primary">hemE</name>
    <name evidence="2" type="ORF">ARMA_1995</name>
    <name evidence="3" type="ORF">SE16_14850</name>
</gene>
<dbReference type="Proteomes" id="UP000050502">
    <property type="component" value="Unassembled WGS sequence"/>
</dbReference>
<reference evidence="3 5" key="2">
    <citation type="submission" date="2015-07" db="EMBL/GenBank/DDBJ databases">
        <title>Whole genome sequence of Ardenticatena maritima DSM 23922.</title>
        <authorList>
            <person name="Hemp J."/>
            <person name="Ward L.M."/>
            <person name="Pace L.A."/>
            <person name="Fischer W.W."/>
        </authorList>
    </citation>
    <scope>NUCLEOTIDE SEQUENCE [LARGE SCALE GENOMIC DNA]</scope>
    <source>
        <strain evidence="3 5">110S</strain>
    </source>
</reference>
<dbReference type="InterPro" id="IPR000257">
    <property type="entry name" value="Uroporphyrinogen_deCOase"/>
</dbReference>
<reference evidence="2 4" key="1">
    <citation type="journal article" date="2015" name="Genome Announc.">
        <title>Draft Genome Sequence of a Heterotrophic Facultative Anaerobic Thermophilic Bacterium, Ardenticatena maritima Strain 110ST.</title>
        <authorList>
            <person name="Kawaichi S."/>
            <person name="Yoshida T."/>
            <person name="Sako Y."/>
            <person name="Nakamura R."/>
        </authorList>
    </citation>
    <scope>NUCLEOTIDE SEQUENCE [LARGE SCALE GENOMIC DNA]</scope>
    <source>
        <strain evidence="2 4">110S</strain>
    </source>
</reference>
<dbReference type="STRING" id="872965.SE16_14850"/>
<dbReference type="RefSeq" id="WP_054493387.1">
    <property type="nucleotide sequence ID" value="NZ_BBZA01000165.1"/>
</dbReference>
<feature type="domain" description="Uroporphyrinogen decarboxylase (URO-D)" evidence="1">
    <location>
        <begin position="77"/>
        <end position="324"/>
    </location>
</feature>
<dbReference type="Pfam" id="PF01208">
    <property type="entry name" value="URO-D"/>
    <property type="match status" value="1"/>
</dbReference>